<name>A0ABR1RI41_9PEZI</name>
<dbReference type="Proteomes" id="UP001396898">
    <property type="component" value="Unassembled WGS sequence"/>
</dbReference>
<keyword evidence="3" id="KW-1185">Reference proteome</keyword>
<evidence type="ECO:0000313" key="2">
    <source>
        <dbReference type="EMBL" id="KAK8012843.1"/>
    </source>
</evidence>
<sequence>MEASNGEKEVTLGSNNKECLDKTLAVLGPAFADDAIFAYFVHHHPSPARRRALIQTLLRLFVRVGAAAVFLPPGRGVVGAVVELGFTSIKRMYTDLIAPIERLKRQHLTPEERAGGYGYLTVVGTAPARQGQGLGGALLRRMQALATAAGGRPIWLEASSEGSRRLYERHGFVVVGEVVAGRGVVGADGLARDGGEGVRCWAMVWRRGKGEEEEEGDEKKK</sequence>
<dbReference type="InterPro" id="IPR000182">
    <property type="entry name" value="GNAT_dom"/>
</dbReference>
<comment type="caution">
    <text evidence="2">The sequence shown here is derived from an EMBL/GenBank/DDBJ whole genome shotgun (WGS) entry which is preliminary data.</text>
</comment>
<organism evidence="2 3">
    <name type="scientific">Apiospora marii</name>
    <dbReference type="NCBI Taxonomy" id="335849"/>
    <lineage>
        <taxon>Eukaryota</taxon>
        <taxon>Fungi</taxon>
        <taxon>Dikarya</taxon>
        <taxon>Ascomycota</taxon>
        <taxon>Pezizomycotina</taxon>
        <taxon>Sordariomycetes</taxon>
        <taxon>Xylariomycetidae</taxon>
        <taxon>Amphisphaeriales</taxon>
        <taxon>Apiosporaceae</taxon>
        <taxon>Apiospora</taxon>
    </lineage>
</organism>
<dbReference type="Pfam" id="PF00583">
    <property type="entry name" value="Acetyltransf_1"/>
    <property type="match status" value="1"/>
</dbReference>
<dbReference type="Gene3D" id="3.40.630.30">
    <property type="match status" value="1"/>
</dbReference>
<dbReference type="PROSITE" id="PS51186">
    <property type="entry name" value="GNAT"/>
    <property type="match status" value="1"/>
</dbReference>
<dbReference type="PANTHER" id="PTHR42791:SF1">
    <property type="entry name" value="N-ACETYLTRANSFERASE DOMAIN-CONTAINING PROTEIN"/>
    <property type="match status" value="1"/>
</dbReference>
<dbReference type="CDD" id="cd04301">
    <property type="entry name" value="NAT_SF"/>
    <property type="match status" value="1"/>
</dbReference>
<accession>A0ABR1RI41</accession>
<reference evidence="2 3" key="1">
    <citation type="submission" date="2023-01" db="EMBL/GenBank/DDBJ databases">
        <title>Analysis of 21 Apiospora genomes using comparative genomics revels a genus with tremendous synthesis potential of carbohydrate active enzymes and secondary metabolites.</title>
        <authorList>
            <person name="Sorensen T."/>
        </authorList>
    </citation>
    <scope>NUCLEOTIDE SEQUENCE [LARGE SCALE GENOMIC DNA]</scope>
    <source>
        <strain evidence="2 3">CBS 20057</strain>
    </source>
</reference>
<proteinExistence type="predicted"/>
<dbReference type="EMBL" id="JAQQWI010000015">
    <property type="protein sequence ID" value="KAK8012843.1"/>
    <property type="molecule type" value="Genomic_DNA"/>
</dbReference>
<evidence type="ECO:0000259" key="1">
    <source>
        <dbReference type="PROSITE" id="PS51186"/>
    </source>
</evidence>
<dbReference type="SUPFAM" id="SSF55729">
    <property type="entry name" value="Acyl-CoA N-acyltransferases (Nat)"/>
    <property type="match status" value="1"/>
</dbReference>
<dbReference type="PANTHER" id="PTHR42791">
    <property type="entry name" value="GNAT FAMILY ACETYLTRANSFERASE"/>
    <property type="match status" value="1"/>
</dbReference>
<feature type="domain" description="N-acetyltransferase" evidence="1">
    <location>
        <begin position="25"/>
        <end position="195"/>
    </location>
</feature>
<dbReference type="InterPro" id="IPR052523">
    <property type="entry name" value="Trichothecene_AcTrans"/>
</dbReference>
<gene>
    <name evidence="2" type="ORF">PG991_010218</name>
</gene>
<evidence type="ECO:0000313" key="3">
    <source>
        <dbReference type="Proteomes" id="UP001396898"/>
    </source>
</evidence>
<dbReference type="InterPro" id="IPR016181">
    <property type="entry name" value="Acyl_CoA_acyltransferase"/>
</dbReference>
<protein>
    <recommendedName>
        <fullName evidence="1">N-acetyltransferase domain-containing protein</fullName>
    </recommendedName>
</protein>